<evidence type="ECO:0000313" key="6">
    <source>
        <dbReference type="Proteomes" id="UP000003490"/>
    </source>
</evidence>
<gene>
    <name evidence="5" type="ORF">CH238_05170</name>
    <name evidence="4" type="ORF">CLOLEP_01466</name>
</gene>
<dbReference type="Proteomes" id="UP000003490">
    <property type="component" value="Unassembled WGS sequence"/>
</dbReference>
<organism evidence="4 6">
    <name type="scientific">[Clostridium] leptum DSM 753</name>
    <dbReference type="NCBI Taxonomy" id="428125"/>
    <lineage>
        <taxon>Bacteria</taxon>
        <taxon>Bacillati</taxon>
        <taxon>Bacillota</taxon>
        <taxon>Clostridia</taxon>
        <taxon>Eubacteriales</taxon>
        <taxon>Oscillospiraceae</taxon>
        <taxon>Oscillospiraceae incertae sedis</taxon>
    </lineage>
</organism>
<dbReference type="EMBL" id="NOXF01000003">
    <property type="protein sequence ID" value="PEQ24840.1"/>
    <property type="molecule type" value="Genomic_DNA"/>
</dbReference>
<dbReference type="PANTHER" id="PTHR42885:SF1">
    <property type="entry name" value="THREONINE-PHOSPHATE DECARBOXYLASE"/>
    <property type="match status" value="1"/>
</dbReference>
<evidence type="ECO:0000313" key="4">
    <source>
        <dbReference type="EMBL" id="EDO61955.1"/>
    </source>
</evidence>
<proteinExistence type="predicted"/>
<dbReference type="eggNOG" id="COG0079">
    <property type="taxonomic scope" value="Bacteria"/>
</dbReference>
<dbReference type="EMBL" id="ABCB02000017">
    <property type="protein sequence ID" value="EDO61955.1"/>
    <property type="molecule type" value="Genomic_DNA"/>
</dbReference>
<dbReference type="Pfam" id="PF00155">
    <property type="entry name" value="Aminotran_1_2"/>
    <property type="match status" value="1"/>
</dbReference>
<dbReference type="CDD" id="cd00609">
    <property type="entry name" value="AAT_like"/>
    <property type="match status" value="1"/>
</dbReference>
<dbReference type="InterPro" id="IPR015424">
    <property type="entry name" value="PyrdxlP-dep_Trfase"/>
</dbReference>
<evidence type="ECO:0000256" key="1">
    <source>
        <dbReference type="ARBA" id="ARBA00001933"/>
    </source>
</evidence>
<dbReference type="Gene3D" id="3.40.640.10">
    <property type="entry name" value="Type I PLP-dependent aspartate aminotransferase-like (Major domain)"/>
    <property type="match status" value="1"/>
</dbReference>
<reference evidence="5 7" key="3">
    <citation type="submission" date="2017-07" db="EMBL/GenBank/DDBJ databases">
        <title>Prevalence of linear plasmids in Cutibacterium (Propionibacterium) acnes isolates obtained from prostatic tissue.</title>
        <authorList>
            <person name="Davidsson S."/>
            <person name="Carlsson J."/>
            <person name="Molling P."/>
            <person name="Andren O."/>
            <person name="Andersson S.-O."/>
            <person name="Brzuszkiewicz E."/>
            <person name="Poehlein A."/>
            <person name="Al-Zeer M."/>
            <person name="Brinkmann V."/>
            <person name="Scavenius C."/>
            <person name="Nazipi S."/>
            <person name="Soderquist B."/>
            <person name="Bruggemann H."/>
        </authorList>
    </citation>
    <scope>NUCLEOTIDE SEQUENCE [LARGE SCALE GENOMIC DNA]</scope>
    <source>
        <strain evidence="5 7">DSM 753</strain>
    </source>
</reference>
<feature type="domain" description="Aminotransferase class I/classII large" evidence="3">
    <location>
        <begin position="29"/>
        <end position="355"/>
    </location>
</feature>
<dbReference type="SUPFAM" id="SSF53383">
    <property type="entry name" value="PLP-dependent transferases"/>
    <property type="match status" value="1"/>
</dbReference>
<dbReference type="InterPro" id="IPR015422">
    <property type="entry name" value="PyrdxlP-dep_Trfase_small"/>
</dbReference>
<dbReference type="AlphaFoldDB" id="A7VSC6"/>
<dbReference type="InterPro" id="IPR004839">
    <property type="entry name" value="Aminotransferase_I/II_large"/>
</dbReference>
<dbReference type="InterPro" id="IPR015421">
    <property type="entry name" value="PyrdxlP-dep_Trfase_major"/>
</dbReference>
<comment type="cofactor">
    <cofactor evidence="1">
        <name>pyridoxal 5'-phosphate</name>
        <dbReference type="ChEBI" id="CHEBI:597326"/>
    </cofactor>
</comment>
<accession>A7VSC6</accession>
<dbReference type="GO" id="GO:0003824">
    <property type="term" value="F:catalytic activity"/>
    <property type="evidence" value="ECO:0007669"/>
    <property type="project" value="UniProtKB-ARBA"/>
</dbReference>
<dbReference type="GO" id="GO:0030170">
    <property type="term" value="F:pyridoxal phosphate binding"/>
    <property type="evidence" value="ECO:0007669"/>
    <property type="project" value="InterPro"/>
</dbReference>
<dbReference type="PANTHER" id="PTHR42885">
    <property type="entry name" value="HISTIDINOL-PHOSPHATE AMINOTRANSFERASE-RELATED"/>
    <property type="match status" value="1"/>
</dbReference>
<dbReference type="Gene3D" id="3.90.1150.10">
    <property type="entry name" value="Aspartate Aminotransferase, domain 1"/>
    <property type="match status" value="1"/>
</dbReference>
<dbReference type="HOGENOM" id="CLU_017584_3_2_9"/>
<evidence type="ECO:0000256" key="2">
    <source>
        <dbReference type="ARBA" id="ARBA00022898"/>
    </source>
</evidence>
<evidence type="ECO:0000259" key="3">
    <source>
        <dbReference type="Pfam" id="PF00155"/>
    </source>
</evidence>
<evidence type="ECO:0000313" key="5">
    <source>
        <dbReference type="EMBL" id="PEQ24840.1"/>
    </source>
</evidence>
<comment type="caution">
    <text evidence="4">The sequence shown here is derived from an EMBL/GenBank/DDBJ whole genome shotgun (WGS) entry which is preliminary data.</text>
</comment>
<keyword evidence="2" id="KW-0663">Pyridoxal phosphate</keyword>
<reference evidence="4 6" key="2">
    <citation type="submission" date="2007-08" db="EMBL/GenBank/DDBJ databases">
        <authorList>
            <person name="Fulton L."/>
            <person name="Clifton S."/>
            <person name="Fulton B."/>
            <person name="Xu J."/>
            <person name="Minx P."/>
            <person name="Pepin K.H."/>
            <person name="Johnson M."/>
            <person name="Thiruvilangam P."/>
            <person name="Bhonagiri V."/>
            <person name="Nash W.E."/>
            <person name="Wang C."/>
            <person name="Mardis E.R."/>
            <person name="Wilson R.K."/>
        </authorList>
    </citation>
    <scope>NUCLEOTIDE SEQUENCE [LARGE SCALE GENOMIC DNA]</scope>
    <source>
        <strain evidence="4 6">DSM 753</strain>
    </source>
</reference>
<keyword evidence="7" id="KW-1185">Reference proteome</keyword>
<protein>
    <submittedName>
        <fullName evidence="5">Cobyric acid decarboxylase</fullName>
    </submittedName>
    <submittedName>
        <fullName evidence="4">Putative histidinol-phosphate transaminase</fullName>
    </submittedName>
</protein>
<evidence type="ECO:0000313" key="7">
    <source>
        <dbReference type="Proteomes" id="UP000220611"/>
    </source>
</evidence>
<sequence>MLRKNEGVKSMAQANGFSWRLITENTEEKLLDFSVNVNPLGIPGTVKKHIAGLADITGGYPDPDCRYLRSCLAEKYQVGMEQILCGNGADDLLYRLVLAVKPKRAIVIEPTFEEYGRALKLAGCEVDHYVLKAENDFLLDDGILSAIQKDYDMMFLCNPNNPTGQVLNPPLLKEIVERCCDNNILLAVDECFMEFLPLWKEYTAKSLVTRTTNLIVIDAFTKTYSLAGFRLGFCASGNTGLLSSMRLYGQNFAVSTPAQLAGICALMDDSYMKNTYHILSEEREWLAAELGKLPLEVYPSQGNFLLLRAVDKNIRQMLFDQGIKVRDCSRFYGLNSEYCRIAIRAHDDNRKLIKALSNIFS</sequence>
<dbReference type="Proteomes" id="UP000220611">
    <property type="component" value="Unassembled WGS sequence"/>
</dbReference>
<reference evidence="4 6" key="1">
    <citation type="submission" date="2007-08" db="EMBL/GenBank/DDBJ databases">
        <title>Draft genome sequence of Clostridium leptum (DSM 753).</title>
        <authorList>
            <person name="Sudarsanam P."/>
            <person name="Ley R."/>
            <person name="Guruge J."/>
            <person name="Turnbaugh P.J."/>
            <person name="Mahowald M."/>
            <person name="Liep D."/>
            <person name="Gordon J."/>
        </authorList>
    </citation>
    <scope>NUCLEOTIDE SEQUENCE [LARGE SCALE GENOMIC DNA]</scope>
    <source>
        <strain evidence="4 6">DSM 753</strain>
    </source>
</reference>
<name>A7VSC6_9FIRM</name>